<dbReference type="Pfam" id="PF12706">
    <property type="entry name" value="Lactamase_B_2"/>
    <property type="match status" value="1"/>
</dbReference>
<dbReference type="InterPro" id="IPR001279">
    <property type="entry name" value="Metallo-B-lactamas"/>
</dbReference>
<keyword evidence="9" id="KW-1185">Reference proteome</keyword>
<evidence type="ECO:0000313" key="8">
    <source>
        <dbReference type="EMBL" id="WIX75520.1"/>
    </source>
</evidence>
<keyword evidence="4 6" id="KW-0813">Transport</keyword>
<reference evidence="8 9" key="1">
    <citation type="submission" date="2023-06" db="EMBL/GenBank/DDBJ databases">
        <authorList>
            <person name="Oyuntsetseg B."/>
            <person name="Kim S.B."/>
        </authorList>
    </citation>
    <scope>NUCLEOTIDE SEQUENCE [LARGE SCALE GENOMIC DNA]</scope>
    <source>
        <strain evidence="8 9">2-15</strain>
    </source>
</reference>
<comment type="pathway">
    <text evidence="1 6">Cofactor biosynthesis; pyrroloquinoline quinone biosynthesis.</text>
</comment>
<dbReference type="Proteomes" id="UP001236014">
    <property type="component" value="Chromosome"/>
</dbReference>
<evidence type="ECO:0000259" key="7">
    <source>
        <dbReference type="Pfam" id="PF12706"/>
    </source>
</evidence>
<dbReference type="Gene3D" id="3.60.15.10">
    <property type="entry name" value="Ribonuclease Z/Hydroxyacylglutathione hydrolase-like"/>
    <property type="match status" value="1"/>
</dbReference>
<sequence>MKVRFLGTAAGGGAPQWNCGCATCVRARRDGVSRTQDCLAVSGDGVSWYLVNASPDLRTQLLATPELAPAAGSRVSPVRGVVFTSAELDHTLGLLTLREAEVLDVYATATVHNALRSGFSIETTVGSYTRLRERHLAPGTPVELEGGLRVTLSVLSSKRPRYAGTTPLGEEWVGACRFDSGPGTRVFVYAPGLAAWTGEFGRAIESADVVALDGTFLTEEEMGPGRPASGMGHLAITDVLPFLAEHPGPRYLFTHLNNTNPLVLPDAPEMSALAEVNASVAFDGQLLEF</sequence>
<dbReference type="NCBIfam" id="TIGR02108">
    <property type="entry name" value="PQQ_syn_pqqB"/>
    <property type="match status" value="1"/>
</dbReference>
<keyword evidence="5 6" id="KW-0884">PQQ biosynthesis</keyword>
<comment type="similarity">
    <text evidence="2 6">Belongs to the PqqB family.</text>
</comment>
<evidence type="ECO:0000256" key="2">
    <source>
        <dbReference type="ARBA" id="ARBA00008481"/>
    </source>
</evidence>
<name>A0A9Y2MP26_9PSEU</name>
<dbReference type="AlphaFoldDB" id="A0A9Y2MP26"/>
<protein>
    <recommendedName>
        <fullName evidence="3 6">Coenzyme PQQ synthesis protein B</fullName>
    </recommendedName>
    <alternativeName>
        <fullName evidence="6">Pyrroloquinoline quinone biosynthesis protein B</fullName>
    </alternativeName>
</protein>
<dbReference type="EMBL" id="CP127294">
    <property type="protein sequence ID" value="WIX75520.1"/>
    <property type="molecule type" value="Genomic_DNA"/>
</dbReference>
<feature type="domain" description="Metallo-beta-lactamase" evidence="7">
    <location>
        <begin position="48"/>
        <end position="255"/>
    </location>
</feature>
<accession>A0A9Y2MP26</accession>
<evidence type="ECO:0000256" key="1">
    <source>
        <dbReference type="ARBA" id="ARBA00004886"/>
    </source>
</evidence>
<evidence type="ECO:0000256" key="6">
    <source>
        <dbReference type="HAMAP-Rule" id="MF_00653"/>
    </source>
</evidence>
<dbReference type="KEGG" id="acab:QRX50_28875"/>
<organism evidence="8 9">
    <name type="scientific">Amycolatopsis carbonis</name>
    <dbReference type="NCBI Taxonomy" id="715471"/>
    <lineage>
        <taxon>Bacteria</taxon>
        <taxon>Bacillati</taxon>
        <taxon>Actinomycetota</taxon>
        <taxon>Actinomycetes</taxon>
        <taxon>Pseudonocardiales</taxon>
        <taxon>Pseudonocardiaceae</taxon>
        <taxon>Amycolatopsis</taxon>
    </lineage>
</organism>
<evidence type="ECO:0000256" key="5">
    <source>
        <dbReference type="ARBA" id="ARBA00022905"/>
    </source>
</evidence>
<gene>
    <name evidence="6" type="primary">pqqB</name>
    <name evidence="8" type="ORF">QRX50_28875</name>
</gene>
<dbReference type="RefSeq" id="WP_285966290.1">
    <property type="nucleotide sequence ID" value="NZ_CP127294.1"/>
</dbReference>
<dbReference type="InterPro" id="IPR036866">
    <property type="entry name" value="RibonucZ/Hydroxyglut_hydro"/>
</dbReference>
<dbReference type="GO" id="GO:0018189">
    <property type="term" value="P:pyrroloquinoline quinone biosynthetic process"/>
    <property type="evidence" value="ECO:0007669"/>
    <property type="project" value="UniProtKB-UniRule"/>
</dbReference>
<comment type="function">
    <text evidence="6">May be involved in the transport of PQQ or its precursor to the periplasm.</text>
</comment>
<evidence type="ECO:0000256" key="4">
    <source>
        <dbReference type="ARBA" id="ARBA00022448"/>
    </source>
</evidence>
<dbReference type="SUPFAM" id="SSF56281">
    <property type="entry name" value="Metallo-hydrolase/oxidoreductase"/>
    <property type="match status" value="1"/>
</dbReference>
<proteinExistence type="inferred from homology"/>
<evidence type="ECO:0000313" key="9">
    <source>
        <dbReference type="Proteomes" id="UP001236014"/>
    </source>
</evidence>
<evidence type="ECO:0000256" key="3">
    <source>
        <dbReference type="ARBA" id="ARBA00015084"/>
    </source>
</evidence>
<dbReference type="HAMAP" id="MF_00653">
    <property type="entry name" value="PQQ_syn_PqqB"/>
    <property type="match status" value="1"/>
</dbReference>
<dbReference type="InterPro" id="IPR011842">
    <property type="entry name" value="PQQ_synth_PqqB"/>
</dbReference>